<accession>A0A163L311</accession>
<dbReference type="RefSeq" id="WP_063478996.1">
    <property type="nucleotide sequence ID" value="NZ_CP147845.1"/>
</dbReference>
<dbReference type="EMBL" id="LWMH01000001">
    <property type="protein sequence ID" value="KZS47768.1"/>
    <property type="molecule type" value="Genomic_DNA"/>
</dbReference>
<dbReference type="GeneID" id="97556767"/>
<sequence length="83" mass="9856">MEGDELDLIDLIDTDPILQADEAIMKFEIRERRMLLRIKRLTNGLTEKERRILYELKSVKEAVTVHDEKSGLTRRFPSRARSW</sequence>
<gene>
    <name evidence="1" type="ORF">AWU65_18485</name>
</gene>
<proteinExistence type="predicted"/>
<name>A0A163L311_9BACL</name>
<organism evidence="1 2">
    <name type="scientific">Paenibacillus glucanolyticus</name>
    <dbReference type="NCBI Taxonomy" id="59843"/>
    <lineage>
        <taxon>Bacteria</taxon>
        <taxon>Bacillati</taxon>
        <taxon>Bacillota</taxon>
        <taxon>Bacilli</taxon>
        <taxon>Bacillales</taxon>
        <taxon>Paenibacillaceae</taxon>
        <taxon>Paenibacillus</taxon>
    </lineage>
</organism>
<dbReference type="Proteomes" id="UP000076796">
    <property type="component" value="Unassembled WGS sequence"/>
</dbReference>
<evidence type="ECO:0000313" key="2">
    <source>
        <dbReference type="Proteomes" id="UP000076796"/>
    </source>
</evidence>
<dbReference type="AlphaFoldDB" id="A0A163L311"/>
<keyword evidence="2" id="KW-1185">Reference proteome</keyword>
<evidence type="ECO:0000313" key="1">
    <source>
        <dbReference type="EMBL" id="KZS47768.1"/>
    </source>
</evidence>
<protein>
    <submittedName>
        <fullName evidence="1">Uncharacterized protein</fullName>
    </submittedName>
</protein>
<comment type="caution">
    <text evidence="1">The sequence shown here is derived from an EMBL/GenBank/DDBJ whole genome shotgun (WGS) entry which is preliminary data.</text>
</comment>
<reference evidence="1" key="1">
    <citation type="journal article" date="2016" name="Genome Announc.">
        <title>Draft genomes of two strains of Paenibacillus glucanolyticus with capability to degrade lignocellulose.</title>
        <authorList>
            <person name="Mathews S.L."/>
            <person name="Pawlak J."/>
            <person name="Grunden A.M."/>
        </authorList>
    </citation>
    <scope>NUCLEOTIDE SEQUENCE [LARGE SCALE GENOMIC DNA]</scope>
    <source>
        <strain evidence="1">SLM1</strain>
    </source>
</reference>